<dbReference type="InterPro" id="IPR032675">
    <property type="entry name" value="LRR_dom_sf"/>
</dbReference>
<evidence type="ECO:0000256" key="1">
    <source>
        <dbReference type="SAM" id="SignalP"/>
    </source>
</evidence>
<dbReference type="Proteomes" id="UP000821853">
    <property type="component" value="Chromosome 2"/>
</dbReference>
<accession>A0A9J6FKM0</accession>
<keyword evidence="3" id="KW-1185">Reference proteome</keyword>
<gene>
    <name evidence="2" type="ORF">HPB48_021260</name>
</gene>
<dbReference type="Gene3D" id="3.80.10.10">
    <property type="entry name" value="Ribonuclease Inhibitor"/>
    <property type="match status" value="1"/>
</dbReference>
<keyword evidence="1" id="KW-0732">Signal</keyword>
<proteinExistence type="predicted"/>
<evidence type="ECO:0000313" key="3">
    <source>
        <dbReference type="Proteomes" id="UP000821853"/>
    </source>
</evidence>
<evidence type="ECO:0000313" key="2">
    <source>
        <dbReference type="EMBL" id="KAH9366790.1"/>
    </source>
</evidence>
<dbReference type="AlphaFoldDB" id="A0A9J6FKM0"/>
<dbReference type="VEuPathDB" id="VectorBase:HLOH_043396"/>
<feature type="signal peptide" evidence="1">
    <location>
        <begin position="1"/>
        <end position="21"/>
    </location>
</feature>
<protein>
    <recommendedName>
        <fullName evidence="4">Secreted protein</fullName>
    </recommendedName>
</protein>
<organism evidence="2 3">
    <name type="scientific">Haemaphysalis longicornis</name>
    <name type="common">Bush tick</name>
    <dbReference type="NCBI Taxonomy" id="44386"/>
    <lineage>
        <taxon>Eukaryota</taxon>
        <taxon>Metazoa</taxon>
        <taxon>Ecdysozoa</taxon>
        <taxon>Arthropoda</taxon>
        <taxon>Chelicerata</taxon>
        <taxon>Arachnida</taxon>
        <taxon>Acari</taxon>
        <taxon>Parasitiformes</taxon>
        <taxon>Ixodida</taxon>
        <taxon>Ixodoidea</taxon>
        <taxon>Ixodidae</taxon>
        <taxon>Haemaphysalinae</taxon>
        <taxon>Haemaphysalis</taxon>
    </lineage>
</organism>
<name>A0A9J6FKM0_HAELO</name>
<dbReference type="EMBL" id="JABSTR010000004">
    <property type="protein sequence ID" value="KAH9366790.1"/>
    <property type="molecule type" value="Genomic_DNA"/>
</dbReference>
<evidence type="ECO:0008006" key="4">
    <source>
        <dbReference type="Google" id="ProtNLM"/>
    </source>
</evidence>
<comment type="caution">
    <text evidence="2">The sequence shown here is derived from an EMBL/GenBank/DDBJ whole genome shotgun (WGS) entry which is preliminary data.</text>
</comment>
<dbReference type="SUPFAM" id="SSF52047">
    <property type="entry name" value="RNI-like"/>
    <property type="match status" value="1"/>
</dbReference>
<reference evidence="2 3" key="1">
    <citation type="journal article" date="2020" name="Cell">
        <title>Large-Scale Comparative Analyses of Tick Genomes Elucidate Their Genetic Diversity and Vector Capacities.</title>
        <authorList>
            <consortium name="Tick Genome and Microbiome Consortium (TIGMIC)"/>
            <person name="Jia N."/>
            <person name="Wang J."/>
            <person name="Shi W."/>
            <person name="Du L."/>
            <person name="Sun Y."/>
            <person name="Zhan W."/>
            <person name="Jiang J.F."/>
            <person name="Wang Q."/>
            <person name="Zhang B."/>
            <person name="Ji P."/>
            <person name="Bell-Sakyi L."/>
            <person name="Cui X.M."/>
            <person name="Yuan T.T."/>
            <person name="Jiang B.G."/>
            <person name="Yang W.F."/>
            <person name="Lam T.T."/>
            <person name="Chang Q.C."/>
            <person name="Ding S.J."/>
            <person name="Wang X.J."/>
            <person name="Zhu J.G."/>
            <person name="Ruan X.D."/>
            <person name="Zhao L."/>
            <person name="Wei J.T."/>
            <person name="Ye R.Z."/>
            <person name="Que T.C."/>
            <person name="Du C.H."/>
            <person name="Zhou Y.H."/>
            <person name="Cheng J.X."/>
            <person name="Dai P.F."/>
            <person name="Guo W.B."/>
            <person name="Han X.H."/>
            <person name="Huang E.J."/>
            <person name="Li L.F."/>
            <person name="Wei W."/>
            <person name="Gao Y.C."/>
            <person name="Liu J.Z."/>
            <person name="Shao H.Z."/>
            <person name="Wang X."/>
            <person name="Wang C.C."/>
            <person name="Yang T.C."/>
            <person name="Huo Q.B."/>
            <person name="Li W."/>
            <person name="Chen H.Y."/>
            <person name="Chen S.E."/>
            <person name="Zhou L.G."/>
            <person name="Ni X.B."/>
            <person name="Tian J.H."/>
            <person name="Sheng Y."/>
            <person name="Liu T."/>
            <person name="Pan Y.S."/>
            <person name="Xia L.Y."/>
            <person name="Li J."/>
            <person name="Zhao F."/>
            <person name="Cao W.C."/>
        </authorList>
    </citation>
    <scope>NUCLEOTIDE SEQUENCE [LARGE SCALE GENOMIC DNA]</scope>
    <source>
        <strain evidence="2">HaeL-2018</strain>
    </source>
</reference>
<dbReference type="OrthoDB" id="6491790at2759"/>
<sequence>MGWKYALLLFYFCFFAADFESSSEDSLTAQELLGEDWECARPNSSANLDSPDGWFTGASLSYQLPCTATEGTTCQIVAHLSTWNKVLWLVFWQLRETPGMAGKLSLVSLHGPRERYCSPQQQSQVIQHVCWLLRTHRCVAHVEWCVLPYYSDHSLVELLVDAIRASEFITSVKLAFSFCRLDKDLASAVLSLPHLVELECEDITKAMVAELPTFLRGSTSLTSLRLEDGMFSSAISEDFFREVGQSSSLKELVLSSGIIVYAQPTAQAALTECLKNSTSLTSLTVTPDLVEHMPLRCILEGLFESRSLLAVDITCPRIGQADVQLMSQIFEHNSVLQSFRIESDFGFYSAGPSAKVDSDRCLKALVGNRTLEQVALPIEVWDEGQWKELFEALPTNRNLRKVIIKFPNTVFLYGEYPPLVGGLCVSLKGTAAEEKVSFDCPFDSKGLHESFMCKAFSSVALCARVENGETACGLLVRLLPSLGHITSMLDLNLFSQWQGPTSSSVLSSHHVFGSNSHP</sequence>
<feature type="chain" id="PRO_5039928327" description="Secreted protein" evidence="1">
    <location>
        <begin position="22"/>
        <end position="518"/>
    </location>
</feature>